<reference evidence="2" key="1">
    <citation type="submission" date="2025-08" db="UniProtKB">
        <authorList>
            <consortium name="Ensembl"/>
        </authorList>
    </citation>
    <scope>IDENTIFICATION</scope>
</reference>
<name>A0A2K5RDH5_CEBIM</name>
<evidence type="ECO:0000313" key="2">
    <source>
        <dbReference type="Ensembl" id="ENSCCAP00000026187.1"/>
    </source>
</evidence>
<sequence>MSVSQDSRSRDNGPYGMEPEGVIESNWNEIADSFDDINLLESLLCGIYAYADTEDGHGTRRLHGCLLSRLYWGHQCAC</sequence>
<dbReference type="GeneTree" id="ENSGT00940000167004"/>
<keyword evidence="3" id="KW-1185">Reference proteome</keyword>
<dbReference type="Ensembl" id="ENSCCAT00000043712.1">
    <property type="protein sequence ID" value="ENSCCAP00000026187.1"/>
    <property type="gene ID" value="ENSCCAG00000030897.1"/>
</dbReference>
<dbReference type="STRING" id="9516.ENSCCAP00000026187"/>
<feature type="region of interest" description="Disordered" evidence="1">
    <location>
        <begin position="1"/>
        <end position="20"/>
    </location>
</feature>
<organism evidence="2 3">
    <name type="scientific">Cebus imitator</name>
    <name type="common">Panamanian white-faced capuchin</name>
    <name type="synonym">Cebus capucinus imitator</name>
    <dbReference type="NCBI Taxonomy" id="2715852"/>
    <lineage>
        <taxon>Eukaryota</taxon>
        <taxon>Metazoa</taxon>
        <taxon>Chordata</taxon>
        <taxon>Craniata</taxon>
        <taxon>Vertebrata</taxon>
        <taxon>Euteleostomi</taxon>
        <taxon>Mammalia</taxon>
        <taxon>Eutheria</taxon>
        <taxon>Euarchontoglires</taxon>
        <taxon>Primates</taxon>
        <taxon>Haplorrhini</taxon>
        <taxon>Platyrrhini</taxon>
        <taxon>Cebidae</taxon>
        <taxon>Cebinae</taxon>
        <taxon>Cebus</taxon>
    </lineage>
</organism>
<accession>A0A2K5RDH5</accession>
<evidence type="ECO:0000313" key="3">
    <source>
        <dbReference type="Proteomes" id="UP000233040"/>
    </source>
</evidence>
<evidence type="ECO:0000256" key="1">
    <source>
        <dbReference type="SAM" id="MobiDB-lite"/>
    </source>
</evidence>
<dbReference type="OMA" id="CIKANTK"/>
<dbReference type="AlphaFoldDB" id="A0A2K5RDH5"/>
<reference evidence="2" key="2">
    <citation type="submission" date="2025-09" db="UniProtKB">
        <authorList>
            <consortium name="Ensembl"/>
        </authorList>
    </citation>
    <scope>IDENTIFICATION</scope>
</reference>
<protein>
    <submittedName>
        <fullName evidence="2">Uncharacterized protein</fullName>
    </submittedName>
</protein>
<dbReference type="Proteomes" id="UP000233040">
    <property type="component" value="Unassembled WGS sequence"/>
</dbReference>
<proteinExistence type="predicted"/>